<dbReference type="PROSITE" id="PS00455">
    <property type="entry name" value="AMP_BINDING"/>
    <property type="match status" value="1"/>
</dbReference>
<feature type="domain" description="AMP-dependent synthetase/ligase" evidence="1">
    <location>
        <begin position="31"/>
        <end position="357"/>
    </location>
</feature>
<evidence type="ECO:0000259" key="1">
    <source>
        <dbReference type="Pfam" id="PF00501"/>
    </source>
</evidence>
<accession>A0A7W8YT84</accession>
<protein>
    <submittedName>
        <fullName evidence="2">Acyl-CoA synthetase (AMP-forming)/AMP-acid ligase II</fullName>
    </submittedName>
</protein>
<comment type="caution">
    <text evidence="2">The sequence shown here is derived from an EMBL/GenBank/DDBJ whole genome shotgun (WGS) entry which is preliminary data.</text>
</comment>
<reference evidence="2 3" key="1">
    <citation type="submission" date="2020-08" db="EMBL/GenBank/DDBJ databases">
        <title>Genomic Encyclopedia of Type Strains, Phase IV (KMG-V): Genome sequencing to study the core and pangenomes of soil and plant-associated prokaryotes.</title>
        <authorList>
            <person name="Whitman W."/>
        </authorList>
    </citation>
    <scope>NUCLEOTIDE SEQUENCE [LARGE SCALE GENOMIC DNA]</scope>
    <source>
        <strain evidence="2 3">MP7CTX6</strain>
    </source>
</reference>
<dbReference type="AlphaFoldDB" id="A0A7W8YT84"/>
<dbReference type="GO" id="GO:0016405">
    <property type="term" value="F:CoA-ligase activity"/>
    <property type="evidence" value="ECO:0007669"/>
    <property type="project" value="TreeGrafter"/>
</dbReference>
<dbReference type="SUPFAM" id="SSF56801">
    <property type="entry name" value="Acetyl-CoA synthetase-like"/>
    <property type="match status" value="1"/>
</dbReference>
<dbReference type="Proteomes" id="UP000537718">
    <property type="component" value="Unassembled WGS sequence"/>
</dbReference>
<dbReference type="Gene3D" id="3.40.50.12780">
    <property type="entry name" value="N-terminal domain of ligase-like"/>
    <property type="match status" value="1"/>
</dbReference>
<evidence type="ECO:0000313" key="3">
    <source>
        <dbReference type="Proteomes" id="UP000537718"/>
    </source>
</evidence>
<proteinExistence type="predicted"/>
<sequence>MINFYNVIHTALTRPGNRELIIPANPQEPPITNQELLQNISNYRYLLQQHVLPGDSVLLAIAVSPVSISALLAIQSIGAIPVLPPVKSDLPALFKLLKAQKINVIIAEEQMHQQLGAELAAAGIQCLFLKQESNRETDWEAVLVNPDQPALVTFSSGTTGEPKSVLRSHRVIAAQHQILKKVFPPQVNLRDFPIFPNVILHNIAAGITTVVPAIPGFQMSQLKAENIIRQLSAQHIGSLMGNVFYFKTILAYLKAHPQSFPKVMQIGTGGSPVPEDLLPELRLYFPEAEFHIIYGSSEAEPIAVRKINGTAKNPINGYGVGKPVETLELRINEAATVHTAAGSFNSGEIEVKGAHVATSHQDGWLRTGDIGYLSADKELYLTARIGNEKAHQGIQHYQIEHLLTLHHQIVQVAAIAAEDGFDIFIQGTITQEEAERILAKNFPAGLINSVQFQTEIQVDNRHHSKILYHKINELRVL</sequence>
<dbReference type="Pfam" id="PF00501">
    <property type="entry name" value="AMP-binding"/>
    <property type="match status" value="1"/>
</dbReference>
<gene>
    <name evidence="2" type="ORF">HDE69_002403</name>
</gene>
<organism evidence="2 3">
    <name type="scientific">Pedobacter cryoconitis</name>
    <dbReference type="NCBI Taxonomy" id="188932"/>
    <lineage>
        <taxon>Bacteria</taxon>
        <taxon>Pseudomonadati</taxon>
        <taxon>Bacteroidota</taxon>
        <taxon>Sphingobacteriia</taxon>
        <taxon>Sphingobacteriales</taxon>
        <taxon>Sphingobacteriaceae</taxon>
        <taxon>Pedobacter</taxon>
    </lineage>
</organism>
<keyword evidence="2" id="KW-0436">Ligase</keyword>
<dbReference type="EMBL" id="JACHCF010000005">
    <property type="protein sequence ID" value="MBB5621342.1"/>
    <property type="molecule type" value="Genomic_DNA"/>
</dbReference>
<dbReference type="InterPro" id="IPR000873">
    <property type="entry name" value="AMP-dep_synth/lig_dom"/>
</dbReference>
<dbReference type="InterPro" id="IPR020845">
    <property type="entry name" value="AMP-binding_CS"/>
</dbReference>
<evidence type="ECO:0000313" key="2">
    <source>
        <dbReference type="EMBL" id="MBB5621342.1"/>
    </source>
</evidence>
<dbReference type="RefSeq" id="WP_183867332.1">
    <property type="nucleotide sequence ID" value="NZ_JACHCF010000005.1"/>
</dbReference>
<dbReference type="InterPro" id="IPR042099">
    <property type="entry name" value="ANL_N_sf"/>
</dbReference>
<dbReference type="PANTHER" id="PTHR24096">
    <property type="entry name" value="LONG-CHAIN-FATTY-ACID--COA LIGASE"/>
    <property type="match status" value="1"/>
</dbReference>
<name>A0A7W8YT84_9SPHI</name>